<dbReference type="PANTHER" id="PTHR43709:SF2">
    <property type="entry name" value="DUF453 DOMAIN PROTEIN (AFU_ORTHOLOGUE AFUA_6G00360)"/>
    <property type="match status" value="1"/>
</dbReference>
<sequence>MNNNFKNYILLFLLSVNLLACKTTQQFADNQRAINLQKRQIPCTYMRGGTSKGPFFDKRELPSNKKERDAIILKVMGSPDHNQIDGLGAAVTVTSKVVMAEPSKRPNIDVDYLFAQVDIDNPIVDTLPPCGNMMAGVGPFAIEKGWVKATIPETRVRIFNINTNSVIEEIVQTPNGVVEYNGNAQIDGVPGTAAPIIMNLSDQVGGKTGKQLPTSNLKEIINGIEVSILDAGSLMVLMKAKDFGLMGNENKEFFENNKELMAKLEAIRLEAGLRAGMGDVKDSVLPKIGILSSPTDAKHHIRSLYFTPKTLHPSHAVTGAICVGTALKLKGTVASEVGKENGQNREFVIIEHPAGVIEVNIEMKNTNKGLVLDKAGTLRTVRKIMEGYVFY</sequence>
<feature type="signal peptide" evidence="3">
    <location>
        <begin position="1"/>
        <end position="28"/>
    </location>
</feature>
<keyword evidence="2" id="KW-0413">Isomerase</keyword>
<dbReference type="Gene3D" id="3.10.310.10">
    <property type="entry name" value="Diaminopimelate Epimerase, Chain A, domain 1"/>
    <property type="match status" value="2"/>
</dbReference>
<comment type="similarity">
    <text evidence="1">Belongs to the PrpF family.</text>
</comment>
<comment type="caution">
    <text evidence="4">The sequence shown here is derived from an EMBL/GenBank/DDBJ whole genome shotgun (WGS) entry which is preliminary data.</text>
</comment>
<dbReference type="GO" id="GO:0016853">
    <property type="term" value="F:isomerase activity"/>
    <property type="evidence" value="ECO:0007669"/>
    <property type="project" value="UniProtKB-KW"/>
</dbReference>
<feature type="chain" id="PRO_5016404239" description="4-oxalomesaconate tautomerase" evidence="3">
    <location>
        <begin position="29"/>
        <end position="391"/>
    </location>
</feature>
<dbReference type="Pfam" id="PF04303">
    <property type="entry name" value="PrpF"/>
    <property type="match status" value="1"/>
</dbReference>
<dbReference type="RefSeq" id="WP_109741516.1">
    <property type="nucleotide sequence ID" value="NZ_QGGO01000003.1"/>
</dbReference>
<dbReference type="AlphaFoldDB" id="A0A316EGD2"/>
<keyword evidence="3" id="KW-0732">Signal</keyword>
<name>A0A316EGD2_9BACT</name>
<proteinExistence type="inferred from homology"/>
<reference evidence="4 5" key="1">
    <citation type="submission" date="2018-05" db="EMBL/GenBank/DDBJ databases">
        <title>Genomic Encyclopedia of Archaeal and Bacterial Type Strains, Phase II (KMG-II): from individual species to whole genera.</title>
        <authorList>
            <person name="Goeker M."/>
        </authorList>
    </citation>
    <scope>NUCLEOTIDE SEQUENCE [LARGE SCALE GENOMIC DNA]</scope>
    <source>
        <strain evidence="4 5">DSM 22214</strain>
    </source>
</reference>
<keyword evidence="5" id="KW-1185">Reference proteome</keyword>
<accession>A0A316EGD2</accession>
<dbReference type="InterPro" id="IPR007400">
    <property type="entry name" value="PrpF-like"/>
</dbReference>
<dbReference type="EMBL" id="QGGO01000003">
    <property type="protein sequence ID" value="PWK28524.1"/>
    <property type="molecule type" value="Genomic_DNA"/>
</dbReference>
<evidence type="ECO:0000256" key="2">
    <source>
        <dbReference type="ARBA" id="ARBA00023235"/>
    </source>
</evidence>
<gene>
    <name evidence="4" type="ORF">LV89_00728</name>
</gene>
<evidence type="ECO:0000256" key="1">
    <source>
        <dbReference type="ARBA" id="ARBA00007673"/>
    </source>
</evidence>
<evidence type="ECO:0000313" key="4">
    <source>
        <dbReference type="EMBL" id="PWK28524.1"/>
    </source>
</evidence>
<evidence type="ECO:0000256" key="3">
    <source>
        <dbReference type="SAM" id="SignalP"/>
    </source>
</evidence>
<protein>
    <recommendedName>
        <fullName evidence="6">4-oxalomesaconate tautomerase</fullName>
    </recommendedName>
</protein>
<dbReference type="PANTHER" id="PTHR43709">
    <property type="entry name" value="ACONITATE ISOMERASE-RELATED"/>
    <property type="match status" value="1"/>
</dbReference>
<dbReference type="SUPFAM" id="SSF54506">
    <property type="entry name" value="Diaminopimelate epimerase-like"/>
    <property type="match status" value="2"/>
</dbReference>
<dbReference type="Proteomes" id="UP000245489">
    <property type="component" value="Unassembled WGS sequence"/>
</dbReference>
<evidence type="ECO:0008006" key="6">
    <source>
        <dbReference type="Google" id="ProtNLM"/>
    </source>
</evidence>
<dbReference type="OrthoDB" id="9779763at2"/>
<evidence type="ECO:0000313" key="5">
    <source>
        <dbReference type="Proteomes" id="UP000245489"/>
    </source>
</evidence>
<organism evidence="4 5">
    <name type="scientific">Arcicella aurantiaca</name>
    <dbReference type="NCBI Taxonomy" id="591202"/>
    <lineage>
        <taxon>Bacteria</taxon>
        <taxon>Pseudomonadati</taxon>
        <taxon>Bacteroidota</taxon>
        <taxon>Cytophagia</taxon>
        <taxon>Cytophagales</taxon>
        <taxon>Flectobacillaceae</taxon>
        <taxon>Arcicella</taxon>
    </lineage>
</organism>